<evidence type="ECO:0000313" key="3">
    <source>
        <dbReference type="EMBL" id="SHE69874.1"/>
    </source>
</evidence>
<evidence type="ECO:0000259" key="1">
    <source>
        <dbReference type="Pfam" id="PF16409"/>
    </source>
</evidence>
<sequence length="487" mass="52791">MKTLKFNHVLSLLFIATATLFTSCVGEDDYADITFSAVEPEINGDIVELSTVYAELIQNNYELYTFQGTNNYAVGYVVSSDNGGNFYKEIVIQDKPENPTVGFSIQVNKAPLFTLFEVGQKVYIKLDGLSVGQDVDNPNDIASGDYGVPELGFNDGGQIGQIGESFFDDYVIRSSEVAEITPTLVNPGNLTPDLLNTAVVFDNVQFLREYMTFEGDNVVNSISYASEDNDEFDGERILESCENGSQIILSTSTFADFKALSIPQGSGSAMGVLTRTFEADKYTFYMPSPNFIDMNGERCDPLVYSCGTTTAAANELINLDFEGEGTGPVNVAGWTNYIEAGSVTWETYSAGGTNASLGTSARIGSFQSGDDSSVAWLISPEVDIESNSKVTLEFKTSNSFSDDSNLQLLYSTNWDGTEAGIATADWGLIDDAVIVSDDEYFANWVESGVVDMSCFEANGHFAFKYIGSGSTGADGTYELDEIMVNVE</sequence>
<dbReference type="PROSITE" id="PS51257">
    <property type="entry name" value="PROKAR_LIPOPROTEIN"/>
    <property type="match status" value="1"/>
</dbReference>
<evidence type="ECO:0008006" key="5">
    <source>
        <dbReference type="Google" id="ProtNLM"/>
    </source>
</evidence>
<feature type="domain" description="DUF5017" evidence="1">
    <location>
        <begin position="386"/>
        <end position="471"/>
    </location>
</feature>
<evidence type="ECO:0000259" key="2">
    <source>
        <dbReference type="Pfam" id="PF18942"/>
    </source>
</evidence>
<name>A0A1M4VLH9_9FLAO</name>
<dbReference type="Pfam" id="PF18942">
    <property type="entry name" value="DUF5689"/>
    <property type="match status" value="1"/>
</dbReference>
<evidence type="ECO:0000313" key="4">
    <source>
        <dbReference type="Proteomes" id="UP000184462"/>
    </source>
</evidence>
<protein>
    <recommendedName>
        <fullName evidence="5">DUF5689 domain-containing protein</fullName>
    </recommendedName>
</protein>
<dbReference type="Gene3D" id="2.60.120.200">
    <property type="match status" value="1"/>
</dbReference>
<dbReference type="NCBIfam" id="NF038128">
    <property type="entry name" value="choice_anch_J"/>
    <property type="match status" value="1"/>
</dbReference>
<reference evidence="3 4" key="1">
    <citation type="submission" date="2016-11" db="EMBL/GenBank/DDBJ databases">
        <authorList>
            <person name="Jaros S."/>
            <person name="Januszkiewicz K."/>
            <person name="Wedrychowicz H."/>
        </authorList>
    </citation>
    <scope>NUCLEOTIDE SEQUENCE [LARGE SCALE GENOMIC DNA]</scope>
    <source>
        <strain evidence="3 4">DSM 25661</strain>
    </source>
</reference>
<dbReference type="InterPro" id="IPR032185">
    <property type="entry name" value="DUF5017"/>
</dbReference>
<dbReference type="OrthoDB" id="1492759at2"/>
<dbReference type="Proteomes" id="UP000184462">
    <property type="component" value="Unassembled WGS sequence"/>
</dbReference>
<keyword evidence="4" id="KW-1185">Reference proteome</keyword>
<organism evidence="3 4">
    <name type="scientific">Psychroflexus salarius</name>
    <dbReference type="NCBI Taxonomy" id="1155689"/>
    <lineage>
        <taxon>Bacteria</taxon>
        <taxon>Pseudomonadati</taxon>
        <taxon>Bacteroidota</taxon>
        <taxon>Flavobacteriia</taxon>
        <taxon>Flavobacteriales</taxon>
        <taxon>Flavobacteriaceae</taxon>
        <taxon>Psychroflexus</taxon>
    </lineage>
</organism>
<dbReference type="EMBL" id="FQTW01000004">
    <property type="protein sequence ID" value="SHE69874.1"/>
    <property type="molecule type" value="Genomic_DNA"/>
</dbReference>
<dbReference type="AlphaFoldDB" id="A0A1M4VLH9"/>
<proteinExistence type="predicted"/>
<dbReference type="Pfam" id="PF16409">
    <property type="entry name" value="DUF5017"/>
    <property type="match status" value="1"/>
</dbReference>
<feature type="domain" description="DUF5689" evidence="2">
    <location>
        <begin position="61"/>
        <end position="286"/>
    </location>
</feature>
<dbReference type="STRING" id="1155689.SAMN05444278_104120"/>
<accession>A0A1M4VLH9</accession>
<dbReference type="InterPro" id="IPR043744">
    <property type="entry name" value="DUF5689"/>
</dbReference>
<gene>
    <name evidence="3" type="ORF">SAMN05444278_104120</name>
</gene>
<dbReference type="RefSeq" id="WP_073192827.1">
    <property type="nucleotide sequence ID" value="NZ_FQTW01000004.1"/>
</dbReference>